<dbReference type="Proteomes" id="UP000037510">
    <property type="component" value="Unassembled WGS sequence"/>
</dbReference>
<protein>
    <submittedName>
        <fullName evidence="1">Mutant cadherin</fullName>
    </submittedName>
</protein>
<comment type="caution">
    <text evidence="1">The sequence shown here is derived from an EMBL/GenBank/DDBJ whole genome shotgun (WGS) entry which is preliminary data.</text>
</comment>
<dbReference type="EMBL" id="JTDY01003660">
    <property type="protein sequence ID" value="KOB69202.1"/>
    <property type="molecule type" value="Genomic_DNA"/>
</dbReference>
<evidence type="ECO:0000313" key="1">
    <source>
        <dbReference type="EMBL" id="KOB69202.1"/>
    </source>
</evidence>
<accession>A0A0L7L152</accession>
<sequence length="204" mass="23453">MKLMKDSYVTVLAFDVDNVNTKRGACLVDSFNRGSGPMLQYGEGSSFSSPENSIKSVDTLRKRRNPLWKYQEPTEEWKLVQRKRLRNRFTGFQGGAVTEPDSKLKAADTKIPLFIYNVNKNTSASDISSYLLKRTGVAVALERVVMKREKVYNYFKILIPKHKVVIFMVSKLWPEGISFRRFVDFNSRKNTGPDENKKVNKLSQ</sequence>
<keyword evidence="2" id="KW-1185">Reference proteome</keyword>
<gene>
    <name evidence="1" type="ORF">OBRU01_17070</name>
</gene>
<dbReference type="AlphaFoldDB" id="A0A0L7L152"/>
<reference evidence="1 2" key="1">
    <citation type="journal article" date="2015" name="Genome Biol. Evol.">
        <title>The genome of winter moth (Operophtera brumata) provides a genomic perspective on sexual dimorphism and phenology.</title>
        <authorList>
            <person name="Derks M.F."/>
            <person name="Smit S."/>
            <person name="Salis L."/>
            <person name="Schijlen E."/>
            <person name="Bossers A."/>
            <person name="Mateman C."/>
            <person name="Pijl A.S."/>
            <person name="de Ridder D."/>
            <person name="Groenen M.A."/>
            <person name="Visser M.E."/>
            <person name="Megens H.J."/>
        </authorList>
    </citation>
    <scope>NUCLEOTIDE SEQUENCE [LARGE SCALE GENOMIC DNA]</scope>
    <source>
        <strain evidence="1">WM2013NL</strain>
        <tissue evidence="1">Head and thorax</tissue>
    </source>
</reference>
<name>A0A0L7L152_OPEBR</name>
<proteinExistence type="predicted"/>
<organism evidence="1 2">
    <name type="scientific">Operophtera brumata</name>
    <name type="common">Winter moth</name>
    <name type="synonym">Phalaena brumata</name>
    <dbReference type="NCBI Taxonomy" id="104452"/>
    <lineage>
        <taxon>Eukaryota</taxon>
        <taxon>Metazoa</taxon>
        <taxon>Ecdysozoa</taxon>
        <taxon>Arthropoda</taxon>
        <taxon>Hexapoda</taxon>
        <taxon>Insecta</taxon>
        <taxon>Pterygota</taxon>
        <taxon>Neoptera</taxon>
        <taxon>Endopterygota</taxon>
        <taxon>Lepidoptera</taxon>
        <taxon>Glossata</taxon>
        <taxon>Ditrysia</taxon>
        <taxon>Geometroidea</taxon>
        <taxon>Geometridae</taxon>
        <taxon>Larentiinae</taxon>
        <taxon>Operophtera</taxon>
    </lineage>
</organism>
<evidence type="ECO:0000313" key="2">
    <source>
        <dbReference type="Proteomes" id="UP000037510"/>
    </source>
</evidence>